<feature type="domain" description="DUF4213" evidence="2">
    <location>
        <begin position="7"/>
        <end position="87"/>
    </location>
</feature>
<dbReference type="EMBL" id="PPTO01000007">
    <property type="protein sequence ID" value="RDB58715.1"/>
    <property type="molecule type" value="Genomic_DNA"/>
</dbReference>
<dbReference type="Proteomes" id="UP000253975">
    <property type="component" value="Unassembled WGS sequence"/>
</dbReference>
<gene>
    <name evidence="3" type="ORF">C1881_05405</name>
</gene>
<evidence type="ECO:0000259" key="1">
    <source>
        <dbReference type="Pfam" id="PF04016"/>
    </source>
</evidence>
<evidence type="ECO:0000313" key="3">
    <source>
        <dbReference type="EMBL" id="RDB58715.1"/>
    </source>
</evidence>
<dbReference type="Gene3D" id="3.40.50.11590">
    <property type="match status" value="1"/>
</dbReference>
<dbReference type="Pfam" id="PF04016">
    <property type="entry name" value="DUF364"/>
    <property type="match status" value="1"/>
</dbReference>
<feature type="domain" description="Putative heavy-metal chelation" evidence="1">
    <location>
        <begin position="120"/>
        <end position="239"/>
    </location>
</feature>
<dbReference type="InterPro" id="IPR025251">
    <property type="entry name" value="DUF4213"/>
</dbReference>
<proteinExistence type="predicted"/>
<organism evidence="3 4">
    <name type="scientific">Slackia isoflavoniconvertens</name>
    <dbReference type="NCBI Taxonomy" id="572010"/>
    <lineage>
        <taxon>Bacteria</taxon>
        <taxon>Bacillati</taxon>
        <taxon>Actinomycetota</taxon>
        <taxon>Coriobacteriia</taxon>
        <taxon>Eggerthellales</taxon>
        <taxon>Eggerthellaceae</taxon>
        <taxon>Slackia</taxon>
    </lineage>
</organism>
<accession>A0A369LKP8</accession>
<name>A0A369LKP8_9ACTN</name>
<dbReference type="Gene3D" id="3.30.390.100">
    <property type="match status" value="1"/>
</dbReference>
<dbReference type="InterPro" id="IPR007161">
    <property type="entry name" value="DUF364"/>
</dbReference>
<evidence type="ECO:0008006" key="5">
    <source>
        <dbReference type="Google" id="ProtNLM"/>
    </source>
</evidence>
<dbReference type="RefSeq" id="WP_114615515.1">
    <property type="nucleotide sequence ID" value="NZ_PPTO01000007.1"/>
</dbReference>
<sequence length="251" mass="27117">MSAWSLYDELIDAMPSGITVHDYCLGAHWTYIVADCGMGLAKTVRGGGKGRFKQSPVDVDLKTLAALAKSWNWLEASLGVAAINAYYATPDAIESLGGTIDEDVAESDNVSNPFHRLKGRYTGRKVAVVGHFPNVDEMRKVAQVTVLERNCTSPTDTPDPACEYILPEQDYVFVTGTTLTNKTMPRLLELSRESKLYVLGPSVVPAQAFFERGVNGLAGSVVVDAKAARAAVKGGSKAQWRAGIKKFMIEA</sequence>
<dbReference type="AlphaFoldDB" id="A0A369LKP8"/>
<dbReference type="SUPFAM" id="SSF159713">
    <property type="entry name" value="Dhaf3308-like"/>
    <property type="match status" value="1"/>
</dbReference>
<dbReference type="Pfam" id="PF13938">
    <property type="entry name" value="DUF4213"/>
    <property type="match status" value="1"/>
</dbReference>
<reference evidence="3 4" key="1">
    <citation type="journal article" date="2018" name="Elife">
        <title>Discovery and characterization of a prevalent human gut bacterial enzyme sufficient for the inactivation of a family of plant toxins.</title>
        <authorList>
            <person name="Koppel N."/>
            <person name="Bisanz J.E."/>
            <person name="Pandelia M.E."/>
            <person name="Turnbaugh P.J."/>
            <person name="Balskus E.P."/>
        </authorList>
    </citation>
    <scope>NUCLEOTIDE SEQUENCE [LARGE SCALE GENOMIC DNA]</scope>
    <source>
        <strain evidence="3 4">OB21 GAM31</strain>
    </source>
</reference>
<comment type="caution">
    <text evidence="3">The sequence shown here is derived from an EMBL/GenBank/DDBJ whole genome shotgun (WGS) entry which is preliminary data.</text>
</comment>
<protein>
    <recommendedName>
        <fullName evidence="5">Heavy-metal chelation domain-containing protein</fullName>
    </recommendedName>
</protein>
<evidence type="ECO:0000313" key="4">
    <source>
        <dbReference type="Proteomes" id="UP000253975"/>
    </source>
</evidence>
<evidence type="ECO:0000259" key="2">
    <source>
        <dbReference type="Pfam" id="PF13938"/>
    </source>
</evidence>